<evidence type="ECO:0000256" key="4">
    <source>
        <dbReference type="ARBA" id="ARBA00022989"/>
    </source>
</evidence>
<evidence type="ECO:0000313" key="9">
    <source>
        <dbReference type="Proteomes" id="UP001415169"/>
    </source>
</evidence>
<name>A0ABP7ZFN8_9MICO</name>
<organism evidence="8 9">
    <name type="scientific">Gryllotalpicola daejeonensis</name>
    <dbReference type="NCBI Taxonomy" id="993087"/>
    <lineage>
        <taxon>Bacteria</taxon>
        <taxon>Bacillati</taxon>
        <taxon>Actinomycetota</taxon>
        <taxon>Actinomycetes</taxon>
        <taxon>Micrococcales</taxon>
        <taxon>Microbacteriaceae</taxon>
        <taxon>Gryllotalpicola</taxon>
    </lineage>
</organism>
<evidence type="ECO:0000256" key="2">
    <source>
        <dbReference type="ARBA" id="ARBA00022448"/>
    </source>
</evidence>
<evidence type="ECO:0000256" key="5">
    <source>
        <dbReference type="ARBA" id="ARBA00023136"/>
    </source>
</evidence>
<feature type="domain" description="ABC transmembrane type-1" evidence="7">
    <location>
        <begin position="27"/>
        <end position="206"/>
    </location>
</feature>
<dbReference type="CDD" id="cd06261">
    <property type="entry name" value="TM_PBP2"/>
    <property type="match status" value="1"/>
</dbReference>
<reference evidence="8" key="2">
    <citation type="submission" date="2023-12" db="EMBL/GenBank/DDBJ databases">
        <authorList>
            <person name="Sun Q."/>
            <person name="Inoue M."/>
        </authorList>
    </citation>
    <scope>NUCLEOTIDE SEQUENCE</scope>
    <source>
        <strain evidence="8">JCM 17590</strain>
    </source>
</reference>
<comment type="subcellular location">
    <subcellularLocation>
        <location evidence="6">Cell membrane</location>
        <topology evidence="6">Multi-pass membrane protein</topology>
    </subcellularLocation>
    <subcellularLocation>
        <location evidence="1">Membrane</location>
        <topology evidence="1">Multi-pass membrane protein</topology>
    </subcellularLocation>
</comment>
<gene>
    <name evidence="8" type="ORF">GCM10022286_06240</name>
</gene>
<feature type="transmembrane region" description="Helical" evidence="6">
    <location>
        <begin position="74"/>
        <end position="105"/>
    </location>
</feature>
<dbReference type="Proteomes" id="UP001415169">
    <property type="component" value="Unassembled WGS sequence"/>
</dbReference>
<dbReference type="InterPro" id="IPR051204">
    <property type="entry name" value="ABC_transp_perm/SBD"/>
</dbReference>
<dbReference type="InterPro" id="IPR035906">
    <property type="entry name" value="MetI-like_sf"/>
</dbReference>
<dbReference type="EMBL" id="BAABBV010000001">
    <property type="protein sequence ID" value="GAA4156217.1"/>
    <property type="molecule type" value="Genomic_DNA"/>
</dbReference>
<dbReference type="PROSITE" id="PS50928">
    <property type="entry name" value="ABC_TM1"/>
    <property type="match status" value="1"/>
</dbReference>
<evidence type="ECO:0000256" key="1">
    <source>
        <dbReference type="ARBA" id="ARBA00004141"/>
    </source>
</evidence>
<proteinExistence type="inferred from homology"/>
<comment type="similarity">
    <text evidence="6">Belongs to the binding-protein-dependent transport system permease family.</text>
</comment>
<dbReference type="InterPro" id="IPR000515">
    <property type="entry name" value="MetI-like"/>
</dbReference>
<keyword evidence="5 6" id="KW-0472">Membrane</keyword>
<feature type="transmembrane region" description="Helical" evidence="6">
    <location>
        <begin position="31"/>
        <end position="53"/>
    </location>
</feature>
<dbReference type="PANTHER" id="PTHR30177">
    <property type="entry name" value="GLYCINE BETAINE/L-PROLINE TRANSPORT SYSTEM PERMEASE PROTEIN PROW"/>
    <property type="match status" value="1"/>
</dbReference>
<protein>
    <submittedName>
        <fullName evidence="8">ABC transporter permease subunit</fullName>
    </submittedName>
</protein>
<feature type="transmembrane region" description="Helical" evidence="6">
    <location>
        <begin position="189"/>
        <end position="209"/>
    </location>
</feature>
<dbReference type="Gene3D" id="1.10.3720.10">
    <property type="entry name" value="MetI-like"/>
    <property type="match status" value="1"/>
</dbReference>
<feature type="transmembrane region" description="Helical" evidence="6">
    <location>
        <begin position="125"/>
        <end position="147"/>
    </location>
</feature>
<dbReference type="SUPFAM" id="SSF161098">
    <property type="entry name" value="MetI-like"/>
    <property type="match status" value="1"/>
</dbReference>
<accession>A0ABP7ZFN8</accession>
<evidence type="ECO:0000256" key="6">
    <source>
        <dbReference type="RuleBase" id="RU363032"/>
    </source>
</evidence>
<evidence type="ECO:0000259" key="7">
    <source>
        <dbReference type="PROSITE" id="PS50928"/>
    </source>
</evidence>
<keyword evidence="4 6" id="KW-1133">Transmembrane helix</keyword>
<dbReference type="RefSeq" id="WP_344790272.1">
    <property type="nucleotide sequence ID" value="NZ_BAABBV010000001.1"/>
</dbReference>
<comment type="caution">
    <text evidence="8">The sequence shown here is derived from an EMBL/GenBank/DDBJ whole genome shotgun (WGS) entry which is preliminary data.</text>
</comment>
<reference evidence="8" key="1">
    <citation type="journal article" date="2014" name="Int. J. Syst. Evol. Microbiol.">
        <title>Complete genome of a new Firmicutes species belonging to the dominant human colonic microbiota ('Ruminococcus bicirculans') reveals two chromosomes and a selective capacity to utilize plant glucans.</title>
        <authorList>
            <consortium name="NISC Comparative Sequencing Program"/>
            <person name="Wegmann U."/>
            <person name="Louis P."/>
            <person name="Goesmann A."/>
            <person name="Henrissat B."/>
            <person name="Duncan S.H."/>
            <person name="Flint H.J."/>
        </authorList>
    </citation>
    <scope>NUCLEOTIDE SEQUENCE</scope>
    <source>
        <strain evidence="8">JCM 17590</strain>
    </source>
</reference>
<evidence type="ECO:0000256" key="3">
    <source>
        <dbReference type="ARBA" id="ARBA00022692"/>
    </source>
</evidence>
<keyword evidence="9" id="KW-1185">Reference proteome</keyword>
<keyword evidence="2 6" id="KW-0813">Transport</keyword>
<keyword evidence="3 6" id="KW-0812">Transmembrane</keyword>
<feature type="transmembrane region" description="Helical" evidence="6">
    <location>
        <begin position="154"/>
        <end position="177"/>
    </location>
</feature>
<sequence length="246" mass="25680">MNSYSQAFAWLADPAHWSGATGVPQRLLEHLGYTGLTLIVAIAIGLPVGLLIGHTGRGREVVVPFTGALRALPTLGLVILLALGLGIGILPPLIALVILALPPIIAGAYSGVESVDREVVDAARSVGFTGSGVLWQVEVPLALPLIVGGIRSACLQVIATWTVAAFLPLGGLGRFLYDALPNEDYAQLLAGSILVIVLALLVDGLFALVQRLVTPRGVLAGRTADIRTKTQSPTRKDPSWLAPEKA</sequence>
<dbReference type="Pfam" id="PF00528">
    <property type="entry name" value="BPD_transp_1"/>
    <property type="match status" value="1"/>
</dbReference>
<dbReference type="PANTHER" id="PTHR30177:SF33">
    <property type="entry name" value="POSSIBLE OSMOPROTECTANT (GLYCINE BETAINE_CARNITINE_CHOLINE_L-PROLINE) TRANSPORT INTEGRAL MEMBRANE PROTEIN ABC TRANSPORTER PROZ"/>
    <property type="match status" value="1"/>
</dbReference>
<evidence type="ECO:0000313" key="8">
    <source>
        <dbReference type="EMBL" id="GAA4156217.1"/>
    </source>
</evidence>